<protein>
    <recommendedName>
        <fullName evidence="1">Calcineurin-like phosphoesterase domain-containing protein</fullName>
    </recommendedName>
</protein>
<dbReference type="Gene3D" id="3.60.21.10">
    <property type="match status" value="1"/>
</dbReference>
<dbReference type="InterPro" id="IPR004843">
    <property type="entry name" value="Calcineurin-like_PHP"/>
</dbReference>
<dbReference type="GeneID" id="34615614"/>
<dbReference type="VEuPathDB" id="FungiDB:ASPZODRAFT_63438"/>
<name>A0A1L9SKH5_9EURO</name>
<sequence length="324" mass="35843">MKRKTRFVCVSDTHGYTPSEAGFRLPAGDVLIHAGDLTNQGSESELRKTINWIAQADFEAKIVVAGNHDVTLDPPFYAAHGSGFQYQRPQDPRECLQIVTKTNPSVVYLNHQAVVVRLTRESGPRTIFKVFGSPFSPSSGTWAFGYQDSQARELWRQIPHDTDVLVTHTPPHSHCDSVAAGQPLGCAALRDALETVRPVLAVCGHVHGGRGYERVVWSEIPGRNSDIQVTRGQLPPVGSKKQNLVDLTGKRAPRIENEGCAGRIDMLDFETQSETHRLDTVRRETCIVNASIKATNHQKRIKFNPPIVVDIDLPVDSLTESSRQ</sequence>
<dbReference type="CDD" id="cd07379">
    <property type="entry name" value="MPP_239FB"/>
    <property type="match status" value="1"/>
</dbReference>
<feature type="domain" description="Calcineurin-like phosphoesterase" evidence="1">
    <location>
        <begin position="6"/>
        <end position="208"/>
    </location>
</feature>
<dbReference type="EMBL" id="KV878340">
    <property type="protein sequence ID" value="OJJ47601.1"/>
    <property type="molecule type" value="Genomic_DNA"/>
</dbReference>
<dbReference type="AlphaFoldDB" id="A0A1L9SKH5"/>
<evidence type="ECO:0000313" key="2">
    <source>
        <dbReference type="EMBL" id="OJJ47601.1"/>
    </source>
</evidence>
<proteinExistence type="predicted"/>
<dbReference type="OrthoDB" id="630188at2759"/>
<gene>
    <name evidence="2" type="ORF">ASPZODRAFT_63438</name>
</gene>
<evidence type="ECO:0000259" key="1">
    <source>
        <dbReference type="Pfam" id="PF00149"/>
    </source>
</evidence>
<keyword evidence="3" id="KW-1185">Reference proteome</keyword>
<dbReference type="Proteomes" id="UP000184188">
    <property type="component" value="Unassembled WGS sequence"/>
</dbReference>
<reference evidence="3" key="1">
    <citation type="journal article" date="2017" name="Genome Biol.">
        <title>Comparative genomics reveals high biological diversity and specific adaptations in the industrially and medically important fungal genus Aspergillus.</title>
        <authorList>
            <person name="de Vries R.P."/>
            <person name="Riley R."/>
            <person name="Wiebenga A."/>
            <person name="Aguilar-Osorio G."/>
            <person name="Amillis S."/>
            <person name="Uchima C.A."/>
            <person name="Anderluh G."/>
            <person name="Asadollahi M."/>
            <person name="Askin M."/>
            <person name="Barry K."/>
            <person name="Battaglia E."/>
            <person name="Bayram O."/>
            <person name="Benocci T."/>
            <person name="Braus-Stromeyer S.A."/>
            <person name="Caldana C."/>
            <person name="Canovas D."/>
            <person name="Cerqueira G.C."/>
            <person name="Chen F."/>
            <person name="Chen W."/>
            <person name="Choi C."/>
            <person name="Clum A."/>
            <person name="Dos Santos R.A."/>
            <person name="Damasio A.R."/>
            <person name="Diallinas G."/>
            <person name="Emri T."/>
            <person name="Fekete E."/>
            <person name="Flipphi M."/>
            <person name="Freyberg S."/>
            <person name="Gallo A."/>
            <person name="Gournas C."/>
            <person name="Habgood R."/>
            <person name="Hainaut M."/>
            <person name="Harispe M.L."/>
            <person name="Henrissat B."/>
            <person name="Hilden K.S."/>
            <person name="Hope R."/>
            <person name="Hossain A."/>
            <person name="Karabika E."/>
            <person name="Karaffa L."/>
            <person name="Karanyi Z."/>
            <person name="Krasevec N."/>
            <person name="Kuo A."/>
            <person name="Kusch H."/>
            <person name="LaButti K."/>
            <person name="Lagendijk E.L."/>
            <person name="Lapidus A."/>
            <person name="Levasseur A."/>
            <person name="Lindquist E."/>
            <person name="Lipzen A."/>
            <person name="Logrieco A.F."/>
            <person name="MacCabe A."/>
            <person name="Maekelae M.R."/>
            <person name="Malavazi I."/>
            <person name="Melin P."/>
            <person name="Meyer V."/>
            <person name="Mielnichuk N."/>
            <person name="Miskei M."/>
            <person name="Molnar A.P."/>
            <person name="Mule G."/>
            <person name="Ngan C.Y."/>
            <person name="Orejas M."/>
            <person name="Orosz E."/>
            <person name="Ouedraogo J.P."/>
            <person name="Overkamp K.M."/>
            <person name="Park H.-S."/>
            <person name="Perrone G."/>
            <person name="Piumi F."/>
            <person name="Punt P.J."/>
            <person name="Ram A.F."/>
            <person name="Ramon A."/>
            <person name="Rauscher S."/>
            <person name="Record E."/>
            <person name="Riano-Pachon D.M."/>
            <person name="Robert V."/>
            <person name="Roehrig J."/>
            <person name="Ruller R."/>
            <person name="Salamov A."/>
            <person name="Salih N.S."/>
            <person name="Samson R.A."/>
            <person name="Sandor E."/>
            <person name="Sanguinetti M."/>
            <person name="Schuetze T."/>
            <person name="Sepcic K."/>
            <person name="Shelest E."/>
            <person name="Sherlock G."/>
            <person name="Sophianopoulou V."/>
            <person name="Squina F.M."/>
            <person name="Sun H."/>
            <person name="Susca A."/>
            <person name="Todd R.B."/>
            <person name="Tsang A."/>
            <person name="Unkles S.E."/>
            <person name="van de Wiele N."/>
            <person name="van Rossen-Uffink D."/>
            <person name="Oliveira J.V."/>
            <person name="Vesth T.C."/>
            <person name="Visser J."/>
            <person name="Yu J.-H."/>
            <person name="Zhou M."/>
            <person name="Andersen M.R."/>
            <person name="Archer D.B."/>
            <person name="Baker S.E."/>
            <person name="Benoit I."/>
            <person name="Brakhage A.A."/>
            <person name="Braus G.H."/>
            <person name="Fischer R."/>
            <person name="Frisvad J.C."/>
            <person name="Goldman G.H."/>
            <person name="Houbraken J."/>
            <person name="Oakley B."/>
            <person name="Pocsi I."/>
            <person name="Scazzocchio C."/>
            <person name="Seiboth B."/>
            <person name="vanKuyk P.A."/>
            <person name="Wortman J."/>
            <person name="Dyer P.S."/>
            <person name="Grigoriev I.V."/>
        </authorList>
    </citation>
    <scope>NUCLEOTIDE SEQUENCE [LARGE SCALE GENOMIC DNA]</scope>
    <source>
        <strain evidence="3">CBS 506.65</strain>
    </source>
</reference>
<evidence type="ECO:0000313" key="3">
    <source>
        <dbReference type="Proteomes" id="UP000184188"/>
    </source>
</evidence>
<dbReference type="Pfam" id="PF00149">
    <property type="entry name" value="Metallophos"/>
    <property type="match status" value="1"/>
</dbReference>
<dbReference type="PANTHER" id="PTHR12905">
    <property type="entry name" value="METALLOPHOSPHOESTERASE"/>
    <property type="match status" value="1"/>
</dbReference>
<accession>A0A1L9SKH5</accession>
<dbReference type="PANTHER" id="PTHR12905:SF16">
    <property type="entry name" value="SER_THR PROTEIN PHOSPHATASE FAMILY PROTEIN (AFU_ORTHOLOGUE AFUA_1G06000)"/>
    <property type="match status" value="1"/>
</dbReference>
<organism evidence="2 3">
    <name type="scientific">Penicilliopsis zonata CBS 506.65</name>
    <dbReference type="NCBI Taxonomy" id="1073090"/>
    <lineage>
        <taxon>Eukaryota</taxon>
        <taxon>Fungi</taxon>
        <taxon>Dikarya</taxon>
        <taxon>Ascomycota</taxon>
        <taxon>Pezizomycotina</taxon>
        <taxon>Eurotiomycetes</taxon>
        <taxon>Eurotiomycetidae</taxon>
        <taxon>Eurotiales</taxon>
        <taxon>Aspergillaceae</taxon>
        <taxon>Penicilliopsis</taxon>
    </lineage>
</organism>
<dbReference type="RefSeq" id="XP_022582111.1">
    <property type="nucleotide sequence ID" value="XM_022729150.1"/>
</dbReference>
<dbReference type="InterPro" id="IPR051693">
    <property type="entry name" value="UPF0046_metallophosphoest"/>
</dbReference>
<dbReference type="GO" id="GO:0016787">
    <property type="term" value="F:hydrolase activity"/>
    <property type="evidence" value="ECO:0007669"/>
    <property type="project" value="InterPro"/>
</dbReference>
<dbReference type="InterPro" id="IPR029052">
    <property type="entry name" value="Metallo-depent_PP-like"/>
</dbReference>
<dbReference type="SUPFAM" id="SSF56300">
    <property type="entry name" value="Metallo-dependent phosphatases"/>
    <property type="match status" value="1"/>
</dbReference>